<organism evidence="7 8">
    <name type="scientific">Heterodera trifolii</name>
    <dbReference type="NCBI Taxonomy" id="157864"/>
    <lineage>
        <taxon>Eukaryota</taxon>
        <taxon>Metazoa</taxon>
        <taxon>Ecdysozoa</taxon>
        <taxon>Nematoda</taxon>
        <taxon>Chromadorea</taxon>
        <taxon>Rhabditida</taxon>
        <taxon>Tylenchina</taxon>
        <taxon>Tylenchomorpha</taxon>
        <taxon>Tylenchoidea</taxon>
        <taxon>Heteroderidae</taxon>
        <taxon>Heteroderinae</taxon>
        <taxon>Heterodera</taxon>
    </lineage>
</organism>
<dbReference type="PROSITE" id="PS00027">
    <property type="entry name" value="HOMEOBOX_1"/>
    <property type="match status" value="1"/>
</dbReference>
<protein>
    <recommendedName>
        <fullName evidence="6">Homeobox domain-containing protein</fullName>
    </recommendedName>
</protein>
<evidence type="ECO:0000313" key="8">
    <source>
        <dbReference type="Proteomes" id="UP001620626"/>
    </source>
</evidence>
<keyword evidence="2 5" id="KW-0238">DNA-binding</keyword>
<evidence type="ECO:0000313" key="7">
    <source>
        <dbReference type="EMBL" id="KAL3110402.1"/>
    </source>
</evidence>
<accession>A0ABD2L5A3</accession>
<dbReference type="SMART" id="SM00389">
    <property type="entry name" value="HOX"/>
    <property type="match status" value="1"/>
</dbReference>
<dbReference type="PANTHER" id="PTHR11850">
    <property type="entry name" value="HOMEOBOX PROTEIN TRANSCRIPTION FACTORS"/>
    <property type="match status" value="1"/>
</dbReference>
<dbReference type="Pfam" id="PF05920">
    <property type="entry name" value="Homeobox_KN"/>
    <property type="match status" value="1"/>
</dbReference>
<sequence>MISSSKFCTNFDQLFNHLRLLCSNDAGATHYGTELMPIIKENPYFGALCSVMAEEKQKIRPMTAEISCAAMALAFSLDSPTDDAKDKNCAVDQTLSECKKYYLEENELDGETKDKMKQTLEEHEQFGQLIEQANQFLIIPPSPFYNSVACLHTSRRLFAVHAQFRPVTPGDVQQFGIVLQLSTKKWQNELKDAVCSQLLLIKSRAGQKKKRQNFSREAIRILNDYFLEHIDLPYPDDGIKMALAEKCGITLAQVSNWFGNKRIRFRKSQLKGIEKGAKKEPKREEQ</sequence>
<feature type="domain" description="Homeobox" evidence="6">
    <location>
        <begin position="205"/>
        <end position="268"/>
    </location>
</feature>
<comment type="caution">
    <text evidence="7">The sequence shown here is derived from an EMBL/GenBank/DDBJ whole genome shotgun (WGS) entry which is preliminary data.</text>
</comment>
<dbReference type="PROSITE" id="PS50071">
    <property type="entry name" value="HOMEOBOX_2"/>
    <property type="match status" value="1"/>
</dbReference>
<evidence type="ECO:0000256" key="2">
    <source>
        <dbReference type="ARBA" id="ARBA00023125"/>
    </source>
</evidence>
<proteinExistence type="predicted"/>
<dbReference type="InterPro" id="IPR001356">
    <property type="entry name" value="HD"/>
</dbReference>
<dbReference type="Proteomes" id="UP001620626">
    <property type="component" value="Unassembled WGS sequence"/>
</dbReference>
<evidence type="ECO:0000256" key="4">
    <source>
        <dbReference type="ARBA" id="ARBA00023242"/>
    </source>
</evidence>
<name>A0ABD2L5A3_9BILA</name>
<evidence type="ECO:0000256" key="3">
    <source>
        <dbReference type="ARBA" id="ARBA00023155"/>
    </source>
</evidence>
<dbReference type="AlphaFoldDB" id="A0ABD2L5A3"/>
<dbReference type="CDD" id="cd00086">
    <property type="entry name" value="homeodomain"/>
    <property type="match status" value="1"/>
</dbReference>
<dbReference type="Gene3D" id="1.10.10.60">
    <property type="entry name" value="Homeodomain-like"/>
    <property type="match status" value="1"/>
</dbReference>
<keyword evidence="3 5" id="KW-0371">Homeobox</keyword>
<dbReference type="GO" id="GO:0005634">
    <property type="term" value="C:nucleus"/>
    <property type="evidence" value="ECO:0007669"/>
    <property type="project" value="UniProtKB-SubCell"/>
</dbReference>
<dbReference type="InterPro" id="IPR009057">
    <property type="entry name" value="Homeodomain-like_sf"/>
</dbReference>
<feature type="DNA-binding region" description="Homeobox" evidence="5">
    <location>
        <begin position="207"/>
        <end position="269"/>
    </location>
</feature>
<dbReference type="InterPro" id="IPR008422">
    <property type="entry name" value="KN_HD"/>
</dbReference>
<dbReference type="InterPro" id="IPR017970">
    <property type="entry name" value="Homeobox_CS"/>
</dbReference>
<keyword evidence="4 5" id="KW-0539">Nucleus</keyword>
<dbReference type="SUPFAM" id="SSF46689">
    <property type="entry name" value="Homeodomain-like"/>
    <property type="match status" value="1"/>
</dbReference>
<dbReference type="InterPro" id="IPR050224">
    <property type="entry name" value="TALE_homeobox"/>
</dbReference>
<comment type="subcellular location">
    <subcellularLocation>
        <location evidence="1 5">Nucleus</location>
    </subcellularLocation>
</comment>
<dbReference type="GO" id="GO:0000987">
    <property type="term" value="F:cis-regulatory region sequence-specific DNA binding"/>
    <property type="evidence" value="ECO:0007669"/>
    <property type="project" value="UniProtKB-ARBA"/>
</dbReference>
<gene>
    <name evidence="7" type="ORF">niasHT_011840</name>
</gene>
<evidence type="ECO:0000256" key="5">
    <source>
        <dbReference type="PROSITE-ProRule" id="PRU00108"/>
    </source>
</evidence>
<dbReference type="EMBL" id="JBICBT010000542">
    <property type="protein sequence ID" value="KAL3110402.1"/>
    <property type="molecule type" value="Genomic_DNA"/>
</dbReference>
<evidence type="ECO:0000256" key="1">
    <source>
        <dbReference type="ARBA" id="ARBA00004123"/>
    </source>
</evidence>
<keyword evidence="8" id="KW-1185">Reference proteome</keyword>
<evidence type="ECO:0000259" key="6">
    <source>
        <dbReference type="PROSITE" id="PS50071"/>
    </source>
</evidence>
<reference evidence="7 8" key="1">
    <citation type="submission" date="2024-10" db="EMBL/GenBank/DDBJ databases">
        <authorList>
            <person name="Kim D."/>
        </authorList>
    </citation>
    <scope>NUCLEOTIDE SEQUENCE [LARGE SCALE GENOMIC DNA]</scope>
    <source>
        <strain evidence="7">BH-2024</strain>
    </source>
</reference>